<evidence type="ECO:0000256" key="2">
    <source>
        <dbReference type="ARBA" id="ARBA00022603"/>
    </source>
</evidence>
<accession>A0AAW1V741</accession>
<dbReference type="EMBL" id="JARQZJ010000121">
    <property type="protein sequence ID" value="KAK9888924.1"/>
    <property type="molecule type" value="Genomic_DNA"/>
</dbReference>
<comment type="catalytic activity">
    <reaction evidence="10">
        <text>N-terminal L-alanyl-L-prolyl-L-lysyl-[protein] + 3 S-adenosyl-L-methionine = N-terminal N,N,N-trimethyl-L-alanyl-L-prolyl-L-lysyl-[protein] + 3 S-adenosyl-L-homocysteine + 3 H(+)</text>
        <dbReference type="Rhea" id="RHEA:54712"/>
        <dbReference type="Rhea" id="RHEA-COMP:13785"/>
        <dbReference type="Rhea" id="RHEA-COMP:13971"/>
        <dbReference type="ChEBI" id="CHEBI:15378"/>
        <dbReference type="ChEBI" id="CHEBI:57856"/>
        <dbReference type="ChEBI" id="CHEBI:59789"/>
        <dbReference type="ChEBI" id="CHEBI:138057"/>
        <dbReference type="ChEBI" id="CHEBI:138315"/>
        <dbReference type="EC" id="2.1.1.244"/>
    </reaction>
</comment>
<evidence type="ECO:0000256" key="7">
    <source>
        <dbReference type="ARBA" id="ARBA00043129"/>
    </source>
</evidence>
<dbReference type="PANTHER" id="PTHR12753:SF0">
    <property type="entry name" value="ALPHA N-TERMINAL PROTEIN METHYLTRANSFERASE 1"/>
    <property type="match status" value="1"/>
</dbReference>
<comment type="catalytic activity">
    <reaction evidence="9">
        <text>N-terminal L-prolyl-L-prolyl-L-lysyl-[protein] + 2 S-adenosyl-L-methionine = N-terminal N,N-dimethyl-L-prolyl-L-prolyl-L-lysyl-[protein] + 2 S-adenosyl-L-homocysteine + 2 H(+)</text>
        <dbReference type="Rhea" id="RHEA:54736"/>
        <dbReference type="Rhea" id="RHEA-COMP:13787"/>
        <dbReference type="Rhea" id="RHEA-COMP:13974"/>
        <dbReference type="ChEBI" id="CHEBI:15378"/>
        <dbReference type="ChEBI" id="CHEBI:57856"/>
        <dbReference type="ChEBI" id="CHEBI:59789"/>
        <dbReference type="ChEBI" id="CHEBI:138059"/>
        <dbReference type="ChEBI" id="CHEBI:138318"/>
        <dbReference type="EC" id="2.1.1.244"/>
    </reaction>
</comment>
<evidence type="ECO:0000256" key="9">
    <source>
        <dbReference type="ARBA" id="ARBA00047885"/>
    </source>
</evidence>
<dbReference type="GO" id="GO:0032259">
    <property type="term" value="P:methylation"/>
    <property type="evidence" value="ECO:0007669"/>
    <property type="project" value="UniProtKB-KW"/>
</dbReference>
<evidence type="ECO:0000313" key="12">
    <source>
        <dbReference type="EMBL" id="KAK9888924.1"/>
    </source>
</evidence>
<evidence type="ECO:0000256" key="3">
    <source>
        <dbReference type="ARBA" id="ARBA00022679"/>
    </source>
</evidence>
<comment type="caution">
    <text evidence="12">The sequence shown here is derived from an EMBL/GenBank/DDBJ whole genome shotgun (WGS) entry which is preliminary data.</text>
</comment>
<evidence type="ECO:0000256" key="5">
    <source>
        <dbReference type="ARBA" id="ARBA00039112"/>
    </source>
</evidence>
<evidence type="ECO:0000256" key="8">
    <source>
        <dbReference type="ARBA" id="ARBA00047306"/>
    </source>
</evidence>
<reference evidence="12 13" key="1">
    <citation type="submission" date="2023-03" db="EMBL/GenBank/DDBJ databases">
        <title>Genome insight into feeding habits of ladybird beetles.</title>
        <authorList>
            <person name="Li H.-S."/>
            <person name="Huang Y.-H."/>
            <person name="Pang H."/>
        </authorList>
    </citation>
    <scope>NUCLEOTIDE SEQUENCE [LARGE SCALE GENOMIC DNA]</scope>
    <source>
        <strain evidence="12">SYSU_2023b</strain>
        <tissue evidence="12">Whole body</tissue>
    </source>
</reference>
<evidence type="ECO:0000256" key="11">
    <source>
        <dbReference type="PIRSR" id="PIRSR016958-1"/>
    </source>
</evidence>
<dbReference type="PIRSF" id="PIRSF016958">
    <property type="entry name" value="DUF858_MeTrfase_lik"/>
    <property type="match status" value="1"/>
</dbReference>
<evidence type="ECO:0000256" key="1">
    <source>
        <dbReference type="ARBA" id="ARBA00009059"/>
    </source>
</evidence>
<dbReference type="InterPro" id="IPR008576">
    <property type="entry name" value="MeTrfase_NTM1"/>
</dbReference>
<dbReference type="EC" id="2.1.1.244" evidence="5"/>
<dbReference type="GO" id="GO:0071885">
    <property type="term" value="F:N-terminal protein N-methyltransferase activity"/>
    <property type="evidence" value="ECO:0007669"/>
    <property type="project" value="UniProtKB-EC"/>
</dbReference>
<protein>
    <recommendedName>
        <fullName evidence="6">Alpha N-terminal protein methyltransferase 1</fullName>
        <ecNumber evidence="5">2.1.1.244</ecNumber>
    </recommendedName>
    <alternativeName>
        <fullName evidence="7">X-Pro-Lys N-terminal protein methyltransferase 1</fullName>
    </alternativeName>
</protein>
<evidence type="ECO:0000313" key="13">
    <source>
        <dbReference type="Proteomes" id="UP001431783"/>
    </source>
</evidence>
<organism evidence="12 13">
    <name type="scientific">Henosepilachna vigintioctopunctata</name>
    <dbReference type="NCBI Taxonomy" id="420089"/>
    <lineage>
        <taxon>Eukaryota</taxon>
        <taxon>Metazoa</taxon>
        <taxon>Ecdysozoa</taxon>
        <taxon>Arthropoda</taxon>
        <taxon>Hexapoda</taxon>
        <taxon>Insecta</taxon>
        <taxon>Pterygota</taxon>
        <taxon>Neoptera</taxon>
        <taxon>Endopterygota</taxon>
        <taxon>Coleoptera</taxon>
        <taxon>Polyphaga</taxon>
        <taxon>Cucujiformia</taxon>
        <taxon>Coccinelloidea</taxon>
        <taxon>Coccinellidae</taxon>
        <taxon>Epilachninae</taxon>
        <taxon>Epilachnini</taxon>
        <taxon>Henosepilachna</taxon>
    </lineage>
</organism>
<name>A0AAW1V741_9CUCU</name>
<gene>
    <name evidence="12" type="ORF">WA026_001144</name>
</gene>
<dbReference type="Gene3D" id="3.40.50.150">
    <property type="entry name" value="Vaccinia Virus protein VP39"/>
    <property type="match status" value="1"/>
</dbReference>
<keyword evidence="2" id="KW-0489">Methyltransferase</keyword>
<keyword evidence="3" id="KW-0808">Transferase</keyword>
<proteinExistence type="inferred from homology"/>
<feature type="binding site" evidence="11">
    <location>
        <position position="86"/>
    </location>
    <ligand>
        <name>S-adenosyl-L-methionine</name>
        <dbReference type="ChEBI" id="CHEBI:59789"/>
    </ligand>
</feature>
<feature type="binding site" evidence="11">
    <location>
        <begin position="132"/>
        <end position="133"/>
    </location>
    <ligand>
        <name>S-adenosyl-L-methionine</name>
        <dbReference type="ChEBI" id="CHEBI:59789"/>
    </ligand>
</feature>
<comment type="catalytic activity">
    <reaction evidence="8">
        <text>N-terminal L-seryl-L-prolyl-L-lysyl-[protein] + 3 S-adenosyl-L-methionine = N-terminal N,N,N-trimethyl-L-seryl-L-prolyl-L-lysyl-[protein] + 3 S-adenosyl-L-homocysteine + 3 H(+)</text>
        <dbReference type="Rhea" id="RHEA:54724"/>
        <dbReference type="Rhea" id="RHEA-COMP:13789"/>
        <dbReference type="Rhea" id="RHEA-COMP:13973"/>
        <dbReference type="ChEBI" id="CHEBI:15378"/>
        <dbReference type="ChEBI" id="CHEBI:57856"/>
        <dbReference type="ChEBI" id="CHEBI:59789"/>
        <dbReference type="ChEBI" id="CHEBI:138061"/>
        <dbReference type="ChEBI" id="CHEBI:138317"/>
        <dbReference type="EC" id="2.1.1.244"/>
    </reaction>
</comment>
<dbReference type="AlphaFoldDB" id="A0AAW1V741"/>
<dbReference type="CDD" id="cd02440">
    <property type="entry name" value="AdoMet_MTases"/>
    <property type="match status" value="1"/>
</dbReference>
<dbReference type="Proteomes" id="UP001431783">
    <property type="component" value="Unassembled WGS sequence"/>
</dbReference>
<keyword evidence="13" id="KW-1185">Reference proteome</keyword>
<feature type="binding site" evidence="11">
    <location>
        <position position="81"/>
    </location>
    <ligand>
        <name>S-adenosyl-L-methionine</name>
        <dbReference type="ChEBI" id="CHEBI:59789"/>
    </ligand>
</feature>
<evidence type="ECO:0000256" key="4">
    <source>
        <dbReference type="ARBA" id="ARBA00022691"/>
    </source>
</evidence>
<feature type="binding site" evidence="11">
    <location>
        <position position="148"/>
    </location>
    <ligand>
        <name>S-adenosyl-L-methionine</name>
        <dbReference type="ChEBI" id="CHEBI:59789"/>
    </ligand>
</feature>
<sequence length="253" mass="29299">MNAQINNEEIMKEEVELENSVSEKFYFDAKEYWSEVPATIDGMLGGFSFISQNDIKSSRLLLKQLFHSVNPPDRKYALDCGAGIGRITKHLLVDLFEKVDLVDQNKAFLDQAVKYIGPQFLHKIGNFYCCGLQMFIPEPCKYDVIWVQWVLGHLTNFHLIKFLMMCRKGLKPNGVIIVKENVTSTDTVELDEKDSSYTRPLSLMKQLFTQSNLICYRQMKQQNFPNCLYSVYMFVLKPCTHDFTCEPSKIEND</sequence>
<evidence type="ECO:0000256" key="6">
    <source>
        <dbReference type="ARBA" id="ARBA00039449"/>
    </source>
</evidence>
<dbReference type="Pfam" id="PF05891">
    <property type="entry name" value="Methyltransf_PK"/>
    <property type="match status" value="1"/>
</dbReference>
<dbReference type="InterPro" id="IPR029063">
    <property type="entry name" value="SAM-dependent_MTases_sf"/>
</dbReference>
<dbReference type="GO" id="GO:0005737">
    <property type="term" value="C:cytoplasm"/>
    <property type="evidence" value="ECO:0007669"/>
    <property type="project" value="TreeGrafter"/>
</dbReference>
<comment type="similarity">
    <text evidence="1">Belongs to the methyltransferase superfamily. NTM1 family.</text>
</comment>
<keyword evidence="4 11" id="KW-0949">S-adenosyl-L-methionine</keyword>
<dbReference type="PANTHER" id="PTHR12753">
    <property type="entry name" value="AD-003 - RELATED"/>
    <property type="match status" value="1"/>
</dbReference>
<dbReference type="FunFam" id="3.40.50.150:FF:000025">
    <property type="entry name" value="N-terminal Xaa-Pro-Lys N-methyltransferase 1"/>
    <property type="match status" value="1"/>
</dbReference>
<evidence type="ECO:0000256" key="10">
    <source>
        <dbReference type="ARBA" id="ARBA00048167"/>
    </source>
</evidence>
<dbReference type="SUPFAM" id="SSF53335">
    <property type="entry name" value="S-adenosyl-L-methionine-dependent methyltransferases"/>
    <property type="match status" value="1"/>
</dbReference>